<dbReference type="PROSITE" id="PS00107">
    <property type="entry name" value="PROTEIN_KINASE_ATP"/>
    <property type="match status" value="1"/>
</dbReference>
<dbReference type="Pfam" id="PF00069">
    <property type="entry name" value="Pkinase"/>
    <property type="match status" value="2"/>
</dbReference>
<keyword evidence="3" id="KW-0723">Serine/threonine-protein kinase</keyword>
<evidence type="ECO:0000256" key="10">
    <source>
        <dbReference type="PROSITE-ProRule" id="PRU10141"/>
    </source>
</evidence>
<keyword evidence="6" id="KW-0418">Kinase</keyword>
<evidence type="ECO:0000313" key="15">
    <source>
        <dbReference type="Proteomes" id="UP001642483"/>
    </source>
</evidence>
<dbReference type="PROSITE" id="PS50011">
    <property type="entry name" value="PROTEIN_KINASE_DOM"/>
    <property type="match status" value="1"/>
</dbReference>
<evidence type="ECO:0000313" key="14">
    <source>
        <dbReference type="EMBL" id="CAK8685892.1"/>
    </source>
</evidence>
<evidence type="ECO:0000259" key="13">
    <source>
        <dbReference type="PROSITE" id="PS51285"/>
    </source>
</evidence>
<keyword evidence="7 10" id="KW-0067">ATP-binding</keyword>
<feature type="domain" description="AGC-kinase C-terminal" evidence="13">
    <location>
        <begin position="1155"/>
        <end position="1233"/>
    </location>
</feature>
<comment type="catalytic activity">
    <reaction evidence="8">
        <text>L-threonyl-[protein] + ATP = O-phospho-L-threonyl-[protein] + ADP + H(+)</text>
        <dbReference type="Rhea" id="RHEA:46608"/>
        <dbReference type="Rhea" id="RHEA-COMP:11060"/>
        <dbReference type="Rhea" id="RHEA-COMP:11605"/>
        <dbReference type="ChEBI" id="CHEBI:15378"/>
        <dbReference type="ChEBI" id="CHEBI:30013"/>
        <dbReference type="ChEBI" id="CHEBI:30616"/>
        <dbReference type="ChEBI" id="CHEBI:61977"/>
        <dbReference type="ChEBI" id="CHEBI:456216"/>
        <dbReference type="EC" id="2.7.11.1"/>
    </reaction>
</comment>
<comment type="catalytic activity">
    <reaction evidence="9">
        <text>L-seryl-[protein] + ATP = O-phospho-L-seryl-[protein] + ADP + H(+)</text>
        <dbReference type="Rhea" id="RHEA:17989"/>
        <dbReference type="Rhea" id="RHEA-COMP:9863"/>
        <dbReference type="Rhea" id="RHEA-COMP:11604"/>
        <dbReference type="ChEBI" id="CHEBI:15378"/>
        <dbReference type="ChEBI" id="CHEBI:29999"/>
        <dbReference type="ChEBI" id="CHEBI:30616"/>
        <dbReference type="ChEBI" id="CHEBI:83421"/>
        <dbReference type="ChEBI" id="CHEBI:456216"/>
        <dbReference type="EC" id="2.7.11.1"/>
    </reaction>
</comment>
<dbReference type="InterPro" id="IPR008271">
    <property type="entry name" value="Ser/Thr_kinase_AS"/>
</dbReference>
<accession>A0ABP0G240</accession>
<keyword evidence="5 10" id="KW-0547">Nucleotide-binding</keyword>
<evidence type="ECO:0000256" key="2">
    <source>
        <dbReference type="ARBA" id="ARBA00012513"/>
    </source>
</evidence>
<dbReference type="Gene3D" id="1.10.510.10">
    <property type="entry name" value="Transferase(Phosphotransferase) domain 1"/>
    <property type="match status" value="1"/>
</dbReference>
<keyword evidence="4" id="KW-0808">Transferase</keyword>
<evidence type="ECO:0000256" key="5">
    <source>
        <dbReference type="ARBA" id="ARBA00022741"/>
    </source>
</evidence>
<dbReference type="PROSITE" id="PS00108">
    <property type="entry name" value="PROTEIN_KINASE_ST"/>
    <property type="match status" value="1"/>
</dbReference>
<evidence type="ECO:0000256" key="7">
    <source>
        <dbReference type="ARBA" id="ARBA00022840"/>
    </source>
</evidence>
<dbReference type="InterPro" id="IPR050236">
    <property type="entry name" value="Ser_Thr_kinase_AGC"/>
</dbReference>
<feature type="binding site" evidence="10">
    <location>
        <position position="883"/>
    </location>
    <ligand>
        <name>ATP</name>
        <dbReference type="ChEBI" id="CHEBI:30616"/>
    </ligand>
</feature>
<evidence type="ECO:0000256" key="1">
    <source>
        <dbReference type="ARBA" id="ARBA00009903"/>
    </source>
</evidence>
<feature type="region of interest" description="Disordered" evidence="11">
    <location>
        <begin position="724"/>
        <end position="767"/>
    </location>
</feature>
<proteinExistence type="inferred from homology"/>
<dbReference type="InterPro" id="IPR011009">
    <property type="entry name" value="Kinase-like_dom_sf"/>
</dbReference>
<feature type="region of interest" description="Disordered" evidence="11">
    <location>
        <begin position="208"/>
        <end position="236"/>
    </location>
</feature>
<protein>
    <recommendedName>
        <fullName evidence="2">non-specific serine/threonine protein kinase</fullName>
        <ecNumber evidence="2">2.7.11.1</ecNumber>
    </recommendedName>
</protein>
<evidence type="ECO:0000256" key="11">
    <source>
        <dbReference type="SAM" id="MobiDB-lite"/>
    </source>
</evidence>
<organism evidence="14 15">
    <name type="scientific">Clavelina lepadiformis</name>
    <name type="common">Light-bulb sea squirt</name>
    <name type="synonym">Ascidia lepadiformis</name>
    <dbReference type="NCBI Taxonomy" id="159417"/>
    <lineage>
        <taxon>Eukaryota</taxon>
        <taxon>Metazoa</taxon>
        <taxon>Chordata</taxon>
        <taxon>Tunicata</taxon>
        <taxon>Ascidiacea</taxon>
        <taxon>Aplousobranchia</taxon>
        <taxon>Clavelinidae</taxon>
        <taxon>Clavelina</taxon>
    </lineage>
</organism>
<feature type="region of interest" description="Disordered" evidence="11">
    <location>
        <begin position="670"/>
        <end position="695"/>
    </location>
</feature>
<feature type="region of interest" description="Disordered" evidence="11">
    <location>
        <begin position="1"/>
        <end position="37"/>
    </location>
</feature>
<keyword evidence="15" id="KW-1185">Reference proteome</keyword>
<name>A0ABP0G240_CLALP</name>
<dbReference type="InterPro" id="IPR017441">
    <property type="entry name" value="Protein_kinase_ATP_BS"/>
</dbReference>
<dbReference type="EC" id="2.7.11.1" evidence="2"/>
<evidence type="ECO:0000256" key="8">
    <source>
        <dbReference type="ARBA" id="ARBA00047899"/>
    </source>
</evidence>
<reference evidence="14 15" key="1">
    <citation type="submission" date="2024-02" db="EMBL/GenBank/DDBJ databases">
        <authorList>
            <person name="Daric V."/>
            <person name="Darras S."/>
        </authorList>
    </citation>
    <scope>NUCLEOTIDE SEQUENCE [LARGE SCALE GENOMIC DNA]</scope>
</reference>
<dbReference type="InterPro" id="IPR000961">
    <property type="entry name" value="AGC-kinase_C"/>
</dbReference>
<dbReference type="PROSITE" id="PS51285">
    <property type="entry name" value="AGC_KINASE_CTER"/>
    <property type="match status" value="1"/>
</dbReference>
<dbReference type="SMART" id="SM00133">
    <property type="entry name" value="S_TK_X"/>
    <property type="match status" value="1"/>
</dbReference>
<gene>
    <name evidence="14" type="ORF">CVLEPA_LOCUS17605</name>
</gene>
<sequence>MLRRGDSSASDSSRGRSPRPVSYPNVHGLGQAAGMNSKIQEMDKKFKHVTIGVDKNKIKRSSLNDPEVEWALAQNTGSRSAAVNSRQVPKGSHQQAMLRIKNDLDTLRSGHPVADINSIEQRHVRDLMHELNVDQDTVERAFREPNVRSIDAARETITRLLSRKMYQETQQQRVNTQPLPHPNVYQMEGLPGYQPLRYKGFYGSMESLGSLPQRGSPDGASSRAESPPSNRNSLQGNLYKLLNAPPYESGKASNPQQNMQMDHNYNRYTRQYVAGDSVSYKGPPPSYPGTVSNGKSEMMEMSSASANMHQQLHRDRTSIYNYDDVMSNQAEDDTGVKQGHVQQMIQRMSPSSSFANDDVKSSEISVPTTAMISSSNPHKPIIRGGNSNTQVFGKNNGSNPTSRAPPSYQSTQRLRATNNNIANPVMSLPNRQREMNHSEKSSKKPIDNSAINNILMGNIQPYEYRSSAAPGYSLERQEELYSIPSDMMQAGTHNHQQDNNSNELSSHTYVNLPSTVSTNHPDKRHPLLSNVLPNAEMHKQPMDCSAAYNNVIGHNNVQVHKQPSKETAYYVTQHMVSVARPPRRDPPPYSQPNSKPAPCTAVSEREHPPLQVDTTRLRKSTTGPRGGKPSQTANVAQHYLKSVECNTESTQSKVVLRQPKKAESAAVAARVTTGNNKRHSGSYSAAPCSKQMSVRPQEDSVVSESGSEQLRLFEDDINVEKTITTSPVPERRSLKKIATKNKERSKHKGEGLSTDSSDEDTEAHCGETELPILNPRTRRMKKYSPEAFKFYMEQHVENVIKGYKARTSRRWQLEQEMNKFSLNDASKSEMRKMLFQKESNYIRLKRAKIDLSMFDMIKKIGVGAFGKVMLARNKTSNKLYAIKFLKKRDVLRRNQVAHVKAERDILAEADNDWVVRLYYTFQDKENLYFVMDFIPGGDMMSLLIKKEIFDFSLAQFYTAELTLALESVHKMGFIHRDIKPDNILIDRNGHIKLTDFGLCTGFRWTHDSKYYQRDGHSRVDSMDFSNEWSNPPSKPLERRRLRDANRQVARSLVGTPNYIAPEVLLREGYNQLCDWWSVGVILFEMVVGHPPFHSDSPSQTQMKVINYKDTLRIPHYASNLPEETVDIIMSLCTDQRERLGCRGGASEVKHHPFFGGVDWEKLRMTKAPFIPEIKFSEDTSNFDPPPGGDHSTLNLGRDGNYNTLNNGTLRLGPGEHAFFEFTFRRFFDEDGRAQSTAPHGYYGNDGACNVHEDGDARWQHGASSSMHV</sequence>
<dbReference type="SMART" id="SM00220">
    <property type="entry name" value="S_TKc"/>
    <property type="match status" value="1"/>
</dbReference>
<dbReference type="InterPro" id="IPR000719">
    <property type="entry name" value="Prot_kinase_dom"/>
</dbReference>
<dbReference type="SUPFAM" id="SSF56112">
    <property type="entry name" value="Protein kinase-like (PK-like)"/>
    <property type="match status" value="1"/>
</dbReference>
<comment type="similarity">
    <text evidence="1">Belongs to the protein kinase superfamily. AGC Ser/Thr protein kinase family.</text>
</comment>
<dbReference type="CDD" id="cd05598">
    <property type="entry name" value="STKc_LATS"/>
    <property type="match status" value="1"/>
</dbReference>
<dbReference type="Proteomes" id="UP001642483">
    <property type="component" value="Unassembled WGS sequence"/>
</dbReference>
<evidence type="ECO:0000256" key="3">
    <source>
        <dbReference type="ARBA" id="ARBA00022527"/>
    </source>
</evidence>
<feature type="compositionally biased region" description="Polar residues" evidence="11">
    <location>
        <begin position="223"/>
        <end position="236"/>
    </location>
</feature>
<evidence type="ECO:0000259" key="12">
    <source>
        <dbReference type="PROSITE" id="PS50011"/>
    </source>
</evidence>
<evidence type="ECO:0000256" key="9">
    <source>
        <dbReference type="ARBA" id="ARBA00048679"/>
    </source>
</evidence>
<dbReference type="EMBL" id="CAWYQH010000101">
    <property type="protein sequence ID" value="CAK8685892.1"/>
    <property type="molecule type" value="Genomic_DNA"/>
</dbReference>
<feature type="domain" description="Protein kinase" evidence="12">
    <location>
        <begin position="854"/>
        <end position="1154"/>
    </location>
</feature>
<dbReference type="PANTHER" id="PTHR24356:SF418">
    <property type="entry name" value="SERINE_THREONINE-PROTEIN KINASE WARTS"/>
    <property type="match status" value="1"/>
</dbReference>
<feature type="compositionally biased region" description="Basic residues" evidence="11">
    <location>
        <begin position="733"/>
        <end position="747"/>
    </location>
</feature>
<feature type="region of interest" description="Disordered" evidence="11">
    <location>
        <begin position="579"/>
        <end position="632"/>
    </location>
</feature>
<comment type="caution">
    <text evidence="14">The sequence shown here is derived from an EMBL/GenBank/DDBJ whole genome shotgun (WGS) entry which is preliminary data.</text>
</comment>
<evidence type="ECO:0000256" key="4">
    <source>
        <dbReference type="ARBA" id="ARBA00022679"/>
    </source>
</evidence>
<dbReference type="Gene3D" id="3.30.200.20">
    <property type="entry name" value="Phosphorylase Kinase, domain 1"/>
    <property type="match status" value="1"/>
</dbReference>
<dbReference type="PANTHER" id="PTHR24356">
    <property type="entry name" value="SERINE/THREONINE-PROTEIN KINASE"/>
    <property type="match status" value="1"/>
</dbReference>
<evidence type="ECO:0000256" key="6">
    <source>
        <dbReference type="ARBA" id="ARBA00022777"/>
    </source>
</evidence>